<name>A0A918MGG4_9ACTN</name>
<accession>A0A918MGG4</accession>
<comment type="caution">
    <text evidence="1">The sequence shown here is derived from an EMBL/GenBank/DDBJ whole genome shotgun (WGS) entry which is preliminary data.</text>
</comment>
<gene>
    <name evidence="1" type="ORF">GCM10010260_83210</name>
</gene>
<sequence length="77" mass="8404">MSKEVHKAWKAVWDSVLGDIINSAADVVKWVIKEVLTVALLGRVSEVDLEREMILVRGTWRSDRRAMGGAGAAVAKG</sequence>
<evidence type="ECO:0000313" key="1">
    <source>
        <dbReference type="EMBL" id="GGV29985.1"/>
    </source>
</evidence>
<evidence type="ECO:0000313" key="2">
    <source>
        <dbReference type="Proteomes" id="UP000618795"/>
    </source>
</evidence>
<reference evidence="1" key="1">
    <citation type="journal article" date="2014" name="Int. J. Syst. Evol. Microbiol.">
        <title>Complete genome sequence of Corynebacterium casei LMG S-19264T (=DSM 44701T), isolated from a smear-ripened cheese.</title>
        <authorList>
            <consortium name="US DOE Joint Genome Institute (JGI-PGF)"/>
            <person name="Walter F."/>
            <person name="Albersmeier A."/>
            <person name="Kalinowski J."/>
            <person name="Ruckert C."/>
        </authorList>
    </citation>
    <scope>NUCLEOTIDE SEQUENCE</scope>
    <source>
        <strain evidence="1">JCM 4369</strain>
    </source>
</reference>
<protein>
    <submittedName>
        <fullName evidence="1">Uncharacterized protein</fullName>
    </submittedName>
</protein>
<dbReference type="Proteomes" id="UP000618795">
    <property type="component" value="Unassembled WGS sequence"/>
</dbReference>
<dbReference type="EMBL" id="BMTD01000038">
    <property type="protein sequence ID" value="GGV29985.1"/>
    <property type="molecule type" value="Genomic_DNA"/>
</dbReference>
<organism evidence="1 2">
    <name type="scientific">Streptomyces filipinensis</name>
    <dbReference type="NCBI Taxonomy" id="66887"/>
    <lineage>
        <taxon>Bacteria</taxon>
        <taxon>Bacillati</taxon>
        <taxon>Actinomycetota</taxon>
        <taxon>Actinomycetes</taxon>
        <taxon>Kitasatosporales</taxon>
        <taxon>Streptomycetaceae</taxon>
        <taxon>Streptomyces</taxon>
    </lineage>
</organism>
<reference evidence="1" key="2">
    <citation type="submission" date="2020-09" db="EMBL/GenBank/DDBJ databases">
        <authorList>
            <person name="Sun Q."/>
            <person name="Ohkuma M."/>
        </authorList>
    </citation>
    <scope>NUCLEOTIDE SEQUENCE</scope>
    <source>
        <strain evidence="1">JCM 4369</strain>
    </source>
</reference>
<dbReference type="AlphaFoldDB" id="A0A918MGG4"/>
<keyword evidence="2" id="KW-1185">Reference proteome</keyword>
<proteinExistence type="predicted"/>